<organism evidence="1 2">
    <name type="scientific">Streptococcus equi subsp. zooepidemicus (strain MGCS10565)</name>
    <dbReference type="NCBI Taxonomy" id="552526"/>
    <lineage>
        <taxon>Bacteria</taxon>
        <taxon>Bacillati</taxon>
        <taxon>Bacillota</taxon>
        <taxon>Bacilli</taxon>
        <taxon>Lactobacillales</taxon>
        <taxon>Streptococcaceae</taxon>
        <taxon>Streptococcus</taxon>
    </lineage>
</organism>
<dbReference type="GeneID" id="301046576"/>
<evidence type="ECO:0000313" key="2">
    <source>
        <dbReference type="Proteomes" id="UP000001873"/>
    </source>
</evidence>
<reference evidence="1 2" key="1">
    <citation type="journal article" date="2008" name="PLoS ONE">
        <title>Genome sequence of a lancefield group C Streptococcus zooepidemicus strain causing epidemic nephritis: new information about an old disease.</title>
        <authorList>
            <person name="Beres S.B."/>
            <person name="Sesso R."/>
            <person name="Pinto S.W.L."/>
            <person name="Hoe N.P."/>
            <person name="Porcella S.F."/>
            <person name="Deleo F.R."/>
            <person name="Musser J.M."/>
        </authorList>
    </citation>
    <scope>NUCLEOTIDE SEQUENCE [LARGE SCALE GENOMIC DNA]</scope>
    <source>
        <strain evidence="1 2">MGCS10565</strain>
    </source>
</reference>
<dbReference type="KEGG" id="sez:Sez_0756"/>
<gene>
    <name evidence="1" type="primary">ptx</name>
    <name evidence="1" type="ordered locus">Sez_0756</name>
</gene>
<dbReference type="AlphaFoldDB" id="B4U2A2"/>
<dbReference type="EMBL" id="CP001129">
    <property type="protein sequence ID" value="ACG62119.1"/>
    <property type="molecule type" value="Genomic_DNA"/>
</dbReference>
<dbReference type="InterPro" id="IPR056220">
    <property type="entry name" value="Paratox-like"/>
</dbReference>
<accession>B4U2A2</accession>
<protein>
    <submittedName>
        <fullName evidence="1">Paratox phage protein</fullName>
    </submittedName>
</protein>
<dbReference type="Pfam" id="PF24313">
    <property type="entry name" value="Paratox"/>
    <property type="match status" value="1"/>
</dbReference>
<dbReference type="HOGENOM" id="CLU_2756006_0_0_9"/>
<sequence length="70" mass="7929">MIYINKLKQAIDCSYITDEIVMIVRNNKLIFPCGIFVISELNGTSSYCFIVSHLVFLRCLFSVTTVMTTG</sequence>
<evidence type="ECO:0000313" key="1">
    <source>
        <dbReference type="EMBL" id="ACG62119.1"/>
    </source>
</evidence>
<name>B4U2A2_STREM</name>
<proteinExistence type="predicted"/>
<dbReference type="RefSeq" id="WP_012515393.1">
    <property type="nucleotide sequence ID" value="NC_011134.1"/>
</dbReference>
<dbReference type="Proteomes" id="UP000001873">
    <property type="component" value="Chromosome"/>
</dbReference>